<keyword evidence="3" id="KW-0812">Transmembrane</keyword>
<dbReference type="OrthoDB" id="1717440at2759"/>
<dbReference type="InterPro" id="IPR002423">
    <property type="entry name" value="Cpn60/GroEL/TCP-1"/>
</dbReference>
<dbReference type="Gene3D" id="3.30.260.10">
    <property type="entry name" value="TCP-1-like chaperonin intermediate domain"/>
    <property type="match status" value="1"/>
</dbReference>
<keyword evidence="5" id="KW-1185">Reference proteome</keyword>
<keyword evidence="3" id="KW-1133">Transmembrane helix</keyword>
<feature type="transmembrane region" description="Helical" evidence="3">
    <location>
        <begin position="57"/>
        <end position="77"/>
    </location>
</feature>
<dbReference type="Gene3D" id="1.10.560.10">
    <property type="entry name" value="GroEL-like equatorial domain"/>
    <property type="match status" value="1"/>
</dbReference>
<evidence type="ECO:0000256" key="3">
    <source>
        <dbReference type="SAM" id="Phobius"/>
    </source>
</evidence>
<protein>
    <submittedName>
        <fullName evidence="4">Chaperonin 60 subunit alpha 2, chloroplastic</fullName>
    </submittedName>
</protein>
<feature type="transmembrane region" description="Helical" evidence="3">
    <location>
        <begin position="23"/>
        <end position="45"/>
    </location>
</feature>
<dbReference type="SUPFAM" id="SSF48592">
    <property type="entry name" value="GroEL equatorial domain-like"/>
    <property type="match status" value="1"/>
</dbReference>
<dbReference type="EMBL" id="PKPP01014463">
    <property type="protein sequence ID" value="PWA39625.1"/>
    <property type="molecule type" value="Genomic_DNA"/>
</dbReference>
<proteinExistence type="inferred from homology"/>
<evidence type="ECO:0000313" key="4">
    <source>
        <dbReference type="EMBL" id="PWA39625.1"/>
    </source>
</evidence>
<dbReference type="GO" id="GO:0005524">
    <property type="term" value="F:ATP binding"/>
    <property type="evidence" value="ECO:0007669"/>
    <property type="project" value="InterPro"/>
</dbReference>
<dbReference type="InterPro" id="IPR027410">
    <property type="entry name" value="TCP-1-like_intermed_sf"/>
</dbReference>
<keyword evidence="3" id="KW-0472">Membrane</keyword>
<organism evidence="4 5">
    <name type="scientific">Artemisia annua</name>
    <name type="common">Sweet wormwood</name>
    <dbReference type="NCBI Taxonomy" id="35608"/>
    <lineage>
        <taxon>Eukaryota</taxon>
        <taxon>Viridiplantae</taxon>
        <taxon>Streptophyta</taxon>
        <taxon>Embryophyta</taxon>
        <taxon>Tracheophyta</taxon>
        <taxon>Spermatophyta</taxon>
        <taxon>Magnoliopsida</taxon>
        <taxon>eudicotyledons</taxon>
        <taxon>Gunneridae</taxon>
        <taxon>Pentapetalae</taxon>
        <taxon>asterids</taxon>
        <taxon>campanulids</taxon>
        <taxon>Asterales</taxon>
        <taxon>Asteraceae</taxon>
        <taxon>Asteroideae</taxon>
        <taxon>Anthemideae</taxon>
        <taxon>Artemisiinae</taxon>
        <taxon>Artemisia</taxon>
    </lineage>
</organism>
<keyword evidence="2" id="KW-0143">Chaperone</keyword>
<gene>
    <name evidence="4" type="ORF">CTI12_AA568830</name>
</gene>
<comment type="similarity">
    <text evidence="1">Belongs to the chaperonin (HSP60) family.</text>
</comment>
<evidence type="ECO:0000256" key="2">
    <source>
        <dbReference type="ARBA" id="ARBA00023186"/>
    </source>
</evidence>
<comment type="caution">
    <text evidence="4">The sequence shown here is derived from an EMBL/GenBank/DDBJ whole genome shotgun (WGS) entry which is preliminary data.</text>
</comment>
<name>A0A2U1KSB0_ARTAN</name>
<reference evidence="4 5" key="1">
    <citation type="journal article" date="2018" name="Mol. Plant">
        <title>The genome of Artemisia annua provides insight into the evolution of Asteraceae family and artemisinin biosynthesis.</title>
        <authorList>
            <person name="Shen Q."/>
            <person name="Zhang L."/>
            <person name="Liao Z."/>
            <person name="Wang S."/>
            <person name="Yan T."/>
            <person name="Shi P."/>
            <person name="Liu M."/>
            <person name="Fu X."/>
            <person name="Pan Q."/>
            <person name="Wang Y."/>
            <person name="Lv Z."/>
            <person name="Lu X."/>
            <person name="Zhang F."/>
            <person name="Jiang W."/>
            <person name="Ma Y."/>
            <person name="Chen M."/>
            <person name="Hao X."/>
            <person name="Li L."/>
            <person name="Tang Y."/>
            <person name="Lv G."/>
            <person name="Zhou Y."/>
            <person name="Sun X."/>
            <person name="Brodelius P.E."/>
            <person name="Rose J.K.C."/>
            <person name="Tang K."/>
        </authorList>
    </citation>
    <scope>NUCLEOTIDE SEQUENCE [LARGE SCALE GENOMIC DNA]</scope>
    <source>
        <strain evidence="5">cv. Huhao1</strain>
        <tissue evidence="4">Leaf</tissue>
    </source>
</reference>
<sequence length="210" mass="22747">MVEEFKMLSVHGVWFNGYLEDVFAAYAMIVSLLNIDIVYIQVLTLPGLSVYSAVENYGLAMISSIMAVYPSVMLPLYRFPTEALELPQSGACLQLEHEQVATKTNDSAGDNTTTVIVLARQMIKSGLLAAAFGANPISLTKGMERTVKELIKVLKSKAIPVRKSDDIKAGNDDFIGNLIVEAIDKIGHDEILSIESSSSSEISVMAEEGA</sequence>
<dbReference type="PANTHER" id="PTHR45633">
    <property type="entry name" value="60 KDA HEAT SHOCK PROTEIN, MITOCHONDRIAL"/>
    <property type="match status" value="1"/>
</dbReference>
<evidence type="ECO:0000313" key="5">
    <source>
        <dbReference type="Proteomes" id="UP000245207"/>
    </source>
</evidence>
<dbReference type="AlphaFoldDB" id="A0A2U1KSB0"/>
<dbReference type="STRING" id="35608.A0A2U1KSB0"/>
<evidence type="ECO:0000256" key="1">
    <source>
        <dbReference type="ARBA" id="ARBA00006607"/>
    </source>
</evidence>
<accession>A0A2U1KSB0</accession>
<dbReference type="InterPro" id="IPR001844">
    <property type="entry name" value="Cpn60/GroEL"/>
</dbReference>
<dbReference type="InterPro" id="IPR027413">
    <property type="entry name" value="GROEL-like_equatorial_sf"/>
</dbReference>
<dbReference type="Proteomes" id="UP000245207">
    <property type="component" value="Unassembled WGS sequence"/>
</dbReference>
<dbReference type="GO" id="GO:0042026">
    <property type="term" value="P:protein refolding"/>
    <property type="evidence" value="ECO:0007669"/>
    <property type="project" value="InterPro"/>
</dbReference>
<dbReference type="GO" id="GO:0140662">
    <property type="term" value="F:ATP-dependent protein folding chaperone"/>
    <property type="evidence" value="ECO:0007669"/>
    <property type="project" value="InterPro"/>
</dbReference>
<dbReference type="Pfam" id="PF00118">
    <property type="entry name" value="Cpn60_TCP1"/>
    <property type="match status" value="1"/>
</dbReference>